<dbReference type="GO" id="GO:0005811">
    <property type="term" value="C:lipid droplet"/>
    <property type="evidence" value="ECO:0007669"/>
    <property type="project" value="TreeGrafter"/>
</dbReference>
<dbReference type="PANTHER" id="PTHR44169">
    <property type="entry name" value="NADPH-DEPENDENT 1-ACYLDIHYDROXYACETONE PHOSPHATE REDUCTASE"/>
    <property type="match status" value="1"/>
</dbReference>
<name>A0A9P4Y2P9_CRYP1</name>
<dbReference type="Gene3D" id="3.40.50.720">
    <property type="entry name" value="NAD(P)-binding Rossmann-like Domain"/>
    <property type="match status" value="1"/>
</dbReference>
<dbReference type="GO" id="GO:0005783">
    <property type="term" value="C:endoplasmic reticulum"/>
    <property type="evidence" value="ECO:0007669"/>
    <property type="project" value="TreeGrafter"/>
</dbReference>
<dbReference type="OrthoDB" id="2102561at2759"/>
<dbReference type="PRINTS" id="PR00081">
    <property type="entry name" value="GDHRDH"/>
</dbReference>
<dbReference type="PANTHER" id="PTHR44169:SF6">
    <property type="entry name" value="NADPH-DEPENDENT 1-ACYLDIHYDROXYACETONE PHOSPHATE REDUCTASE"/>
    <property type="match status" value="1"/>
</dbReference>
<dbReference type="PROSITE" id="PS00061">
    <property type="entry name" value="ADH_SHORT"/>
    <property type="match status" value="1"/>
</dbReference>
<dbReference type="Pfam" id="PF00106">
    <property type="entry name" value="adh_short"/>
    <property type="match status" value="1"/>
</dbReference>
<dbReference type="InterPro" id="IPR002347">
    <property type="entry name" value="SDR_fam"/>
</dbReference>
<dbReference type="RefSeq" id="XP_040776316.1">
    <property type="nucleotide sequence ID" value="XM_040921393.1"/>
</dbReference>
<protein>
    <submittedName>
        <fullName evidence="5">NAD(P)-binding protein</fullName>
    </submittedName>
</protein>
<evidence type="ECO:0000313" key="5">
    <source>
        <dbReference type="EMBL" id="KAF3765355.1"/>
    </source>
</evidence>
<evidence type="ECO:0000256" key="1">
    <source>
        <dbReference type="ARBA" id="ARBA00006484"/>
    </source>
</evidence>
<dbReference type="GO" id="GO:0004806">
    <property type="term" value="F:triacylglycerol lipase activity"/>
    <property type="evidence" value="ECO:0007669"/>
    <property type="project" value="TreeGrafter"/>
</dbReference>
<dbReference type="InterPro" id="IPR020904">
    <property type="entry name" value="Sc_DH/Rdtase_CS"/>
</dbReference>
<dbReference type="GO" id="GO:0006654">
    <property type="term" value="P:phosphatidic acid biosynthetic process"/>
    <property type="evidence" value="ECO:0007669"/>
    <property type="project" value="TreeGrafter"/>
</dbReference>
<proteinExistence type="inferred from homology"/>
<reference evidence="5" key="1">
    <citation type="journal article" date="2020" name="Phytopathology">
        <title>Genome sequence of the chestnut blight fungus Cryphonectria parasitica EP155: A fundamental resource for an archetypical invasive plant pathogen.</title>
        <authorList>
            <person name="Crouch J.A."/>
            <person name="Dawe A."/>
            <person name="Aerts A."/>
            <person name="Barry K."/>
            <person name="Churchill A.C.L."/>
            <person name="Grimwood J."/>
            <person name="Hillman B."/>
            <person name="Milgroom M.G."/>
            <person name="Pangilinan J."/>
            <person name="Smith M."/>
            <person name="Salamov A."/>
            <person name="Schmutz J."/>
            <person name="Yadav J."/>
            <person name="Grigoriev I.V."/>
            <person name="Nuss D."/>
        </authorList>
    </citation>
    <scope>NUCLEOTIDE SEQUENCE</scope>
    <source>
        <strain evidence="5">EP155</strain>
    </source>
</reference>
<gene>
    <name evidence="5" type="ORF">M406DRAFT_338835</name>
</gene>
<dbReference type="PRINTS" id="PR00080">
    <property type="entry name" value="SDRFAMILY"/>
</dbReference>
<keyword evidence="2" id="KW-0521">NADP</keyword>
<evidence type="ECO:0000313" key="6">
    <source>
        <dbReference type="Proteomes" id="UP000803844"/>
    </source>
</evidence>
<dbReference type="GeneID" id="63838522"/>
<dbReference type="GO" id="GO:0000140">
    <property type="term" value="F:acylglycerone-phosphate reductase (NADP+) activity"/>
    <property type="evidence" value="ECO:0007669"/>
    <property type="project" value="TreeGrafter"/>
</dbReference>
<keyword evidence="3" id="KW-0560">Oxidoreductase</keyword>
<keyword evidence="6" id="KW-1185">Reference proteome</keyword>
<comment type="caution">
    <text evidence="5">The sequence shown here is derived from an EMBL/GenBank/DDBJ whole genome shotgun (WGS) entry which is preliminary data.</text>
</comment>
<organism evidence="5 6">
    <name type="scientific">Cryphonectria parasitica (strain ATCC 38755 / EP155)</name>
    <dbReference type="NCBI Taxonomy" id="660469"/>
    <lineage>
        <taxon>Eukaryota</taxon>
        <taxon>Fungi</taxon>
        <taxon>Dikarya</taxon>
        <taxon>Ascomycota</taxon>
        <taxon>Pezizomycotina</taxon>
        <taxon>Sordariomycetes</taxon>
        <taxon>Sordariomycetidae</taxon>
        <taxon>Diaporthales</taxon>
        <taxon>Cryphonectriaceae</taxon>
        <taxon>Cryphonectria-Endothia species complex</taxon>
        <taxon>Cryphonectria</taxon>
    </lineage>
</organism>
<dbReference type="SUPFAM" id="SSF51735">
    <property type="entry name" value="NAD(P)-binding Rossmann-fold domains"/>
    <property type="match status" value="1"/>
</dbReference>
<dbReference type="InterPro" id="IPR036291">
    <property type="entry name" value="NAD(P)-bd_dom_sf"/>
</dbReference>
<dbReference type="GO" id="GO:0019433">
    <property type="term" value="P:triglyceride catabolic process"/>
    <property type="evidence" value="ECO:0007669"/>
    <property type="project" value="TreeGrafter"/>
</dbReference>
<evidence type="ECO:0000256" key="4">
    <source>
        <dbReference type="RuleBase" id="RU000363"/>
    </source>
</evidence>
<dbReference type="Proteomes" id="UP000803844">
    <property type="component" value="Unassembled WGS sequence"/>
</dbReference>
<evidence type="ECO:0000256" key="2">
    <source>
        <dbReference type="ARBA" id="ARBA00022857"/>
    </source>
</evidence>
<sequence length="261" mass="28104">MAETVLITGCSQGGIGDALAREFHARGLIVFAAARDLTKTSSLKEIGIHTLEMDVTDTASIKQATETVRQATGDHGLDILINNAGVTRILPFADCPVEDMRCIVNTNVLGSFAVTQAFLSMLIQAKGTVANIGSVNEVFAPAFNAVYNASKAALTAFSRTLRAELAPFGVRVVAIRTGGIKTNMTRAEGDRLPGDSLYQPVRETIERRTWIRYDSFPTPEQYAKRVAHDLLGRPGPILWRGGMSTAARLADIFVSPVLLVS</sequence>
<dbReference type="AlphaFoldDB" id="A0A9P4Y2P9"/>
<comment type="similarity">
    <text evidence="1 4">Belongs to the short-chain dehydrogenases/reductases (SDR) family.</text>
</comment>
<dbReference type="EMBL" id="MU032347">
    <property type="protein sequence ID" value="KAF3765355.1"/>
    <property type="molecule type" value="Genomic_DNA"/>
</dbReference>
<evidence type="ECO:0000256" key="3">
    <source>
        <dbReference type="ARBA" id="ARBA00023002"/>
    </source>
</evidence>
<accession>A0A9P4Y2P9</accession>